<dbReference type="InterPro" id="IPR050177">
    <property type="entry name" value="Lipid_A_modif_metabolic_enz"/>
</dbReference>
<dbReference type="InterPro" id="IPR013120">
    <property type="entry name" value="FAR_NAD-bd"/>
</dbReference>
<reference evidence="2 3" key="1">
    <citation type="journal article" date="2009" name="Stand. Genomic Sci.">
        <title>Complete genome sequence of Pirellula staleyi type strain (ATCC 27377).</title>
        <authorList>
            <person name="Clum A."/>
            <person name="Tindall B.J."/>
            <person name="Sikorski J."/>
            <person name="Ivanova N."/>
            <person name="Mavrommatis K."/>
            <person name="Lucas S."/>
            <person name="Glavina del Rio T."/>
            <person name="Nolan M."/>
            <person name="Chen F."/>
            <person name="Tice H."/>
            <person name="Pitluck S."/>
            <person name="Cheng J.F."/>
            <person name="Chertkov O."/>
            <person name="Brettin T."/>
            <person name="Han C."/>
            <person name="Detter J.C."/>
            <person name="Kuske C."/>
            <person name="Bruce D."/>
            <person name="Goodwin L."/>
            <person name="Ovchinikova G."/>
            <person name="Pati A."/>
            <person name="Mikhailova N."/>
            <person name="Chen A."/>
            <person name="Palaniappan K."/>
            <person name="Land M."/>
            <person name="Hauser L."/>
            <person name="Chang Y.J."/>
            <person name="Jeffries C.D."/>
            <person name="Chain P."/>
            <person name="Rohde M."/>
            <person name="Goker M."/>
            <person name="Bristow J."/>
            <person name="Eisen J.A."/>
            <person name="Markowitz V."/>
            <person name="Hugenholtz P."/>
            <person name="Kyrpides N.C."/>
            <person name="Klenk H.P."/>
            <person name="Lapidus A."/>
        </authorList>
    </citation>
    <scope>NUCLEOTIDE SEQUENCE [LARGE SCALE GENOMIC DNA]</scope>
    <source>
        <strain evidence="3">ATCC 27377 / DSM 6068 / ICPB 4128</strain>
    </source>
</reference>
<dbReference type="InterPro" id="IPR036291">
    <property type="entry name" value="NAD(P)-bd_dom_sf"/>
</dbReference>
<evidence type="ECO:0000313" key="3">
    <source>
        <dbReference type="Proteomes" id="UP000001887"/>
    </source>
</evidence>
<dbReference type="Gene3D" id="3.40.50.720">
    <property type="entry name" value="NAD(P)-binding Rossmann-like Domain"/>
    <property type="match status" value="1"/>
</dbReference>
<gene>
    <name evidence="2" type="ordered locus">Psta_4641</name>
</gene>
<dbReference type="EMBL" id="CP001848">
    <property type="protein sequence ID" value="ADB19283.1"/>
    <property type="molecule type" value="Genomic_DNA"/>
</dbReference>
<dbReference type="Proteomes" id="UP000001887">
    <property type="component" value="Chromosome"/>
</dbReference>
<dbReference type="Pfam" id="PF07993">
    <property type="entry name" value="NAD_binding_4"/>
    <property type="match status" value="1"/>
</dbReference>
<keyword evidence="3" id="KW-1185">Reference proteome</keyword>
<sequence>MKYVLLTGGTGLVGRYLVRDLLLSGHRLALVLRTSGKETVEQRAESILQYWEAELGRTLPRPVCLQGDVAEPGLALSQVDRDWIKENCDRVLHNAAILTFYEEDRTKDPWRTNLGGTQHVLELCRETGIDDLHYVSTAYVCGNRSDMVKEDQLDVGQGFRNDYEHSKFLAEKMVREAPHIRQLTVYRPAVIAGDANTGYTNTYHGLYFYLKLMSVLLANTPKDPDGRRHTPIRLEMTGDEPRNVVPVDWISAVMVKLFNNPAAHGGTYHLSPDQLITPRKIIDAGYKYFDSYGVEFVGKPVAPEGLSDFEKAAYENKTIYQPYEQTDPTFDTTNLKKFAGDVPCPEIDEPMLHRFWKYGEEDRWGKRRQPKPAVGFDVGGFLTQQLPAMSEEATAVSKLGLSVMGPSGGQWTLLLTDAGDVSFVRGLPSCDAPQLELTNSEFASLVQGEMVSAHQPIVERLLATTSDEQAAEIATRLLAALVPSESQTASAGGVASGN</sequence>
<dbReference type="HOGENOM" id="CLU_042504_1_0_0"/>
<evidence type="ECO:0000313" key="2">
    <source>
        <dbReference type="EMBL" id="ADB19283.1"/>
    </source>
</evidence>
<name>D2R7V2_PIRSD</name>
<organism evidence="2 3">
    <name type="scientific">Pirellula staleyi (strain ATCC 27377 / DSM 6068 / ICPB 4128)</name>
    <name type="common">Pirella staleyi</name>
    <dbReference type="NCBI Taxonomy" id="530564"/>
    <lineage>
        <taxon>Bacteria</taxon>
        <taxon>Pseudomonadati</taxon>
        <taxon>Planctomycetota</taxon>
        <taxon>Planctomycetia</taxon>
        <taxon>Pirellulales</taxon>
        <taxon>Pirellulaceae</taxon>
        <taxon>Pirellula</taxon>
    </lineage>
</organism>
<dbReference type="PANTHER" id="PTHR43245:SF51">
    <property type="entry name" value="SHORT CHAIN DEHYDROGENASE_REDUCTASE FAMILY 42E, MEMBER 2"/>
    <property type="match status" value="1"/>
</dbReference>
<dbReference type="STRING" id="530564.Psta_4641"/>
<dbReference type="AlphaFoldDB" id="D2R7V2"/>
<feature type="domain" description="Thioester reductase (TE)" evidence="1">
    <location>
        <begin position="6"/>
        <end position="253"/>
    </location>
</feature>
<proteinExistence type="predicted"/>
<dbReference type="eggNOG" id="COG3320">
    <property type="taxonomic scope" value="Bacteria"/>
</dbReference>
<dbReference type="CDD" id="cd05263">
    <property type="entry name" value="MupV_like_SDR_e"/>
    <property type="match status" value="1"/>
</dbReference>
<dbReference type="OrthoDB" id="9807212at2"/>
<evidence type="ECO:0000259" key="1">
    <source>
        <dbReference type="Pfam" id="PF07993"/>
    </source>
</evidence>
<dbReference type="PANTHER" id="PTHR43245">
    <property type="entry name" value="BIFUNCTIONAL POLYMYXIN RESISTANCE PROTEIN ARNA"/>
    <property type="match status" value="1"/>
</dbReference>
<dbReference type="SUPFAM" id="SSF51735">
    <property type="entry name" value="NAD(P)-binding Rossmann-fold domains"/>
    <property type="match status" value="1"/>
</dbReference>
<dbReference type="KEGG" id="psl:Psta_4641"/>
<protein>
    <submittedName>
        <fullName evidence="2">Male sterility domain protein</fullName>
    </submittedName>
</protein>
<accession>D2R7V2</accession>